<feature type="domain" description="Rieske" evidence="8">
    <location>
        <begin position="11"/>
        <end position="106"/>
    </location>
</feature>
<proteinExistence type="inferred from homology"/>
<dbReference type="Proteomes" id="UP000316123">
    <property type="component" value="Unassembled WGS sequence"/>
</dbReference>
<reference evidence="9 10" key="1">
    <citation type="submission" date="2019-06" db="EMBL/GenBank/DDBJ databases">
        <title>Pseudomonas bimorpha sp. nov. isolated from bovine raw milk and skim milk concentrate.</title>
        <authorList>
            <person name="Hofmann K."/>
            <person name="Huptas C."/>
            <person name="Doll E."/>
            <person name="Scherer S."/>
            <person name="Wenning M."/>
        </authorList>
    </citation>
    <scope>NUCLEOTIDE SEQUENCE [LARGE SCALE GENOMIC DNA]</scope>
    <source>
        <strain evidence="9 10">DSM 13124</strain>
    </source>
</reference>
<dbReference type="GO" id="GO:0051537">
    <property type="term" value="F:2 iron, 2 sulfur cluster binding"/>
    <property type="evidence" value="ECO:0007669"/>
    <property type="project" value="UniProtKB-KW"/>
</dbReference>
<dbReference type="Pfam" id="PF00355">
    <property type="entry name" value="Rieske"/>
    <property type="match status" value="1"/>
</dbReference>
<evidence type="ECO:0000259" key="8">
    <source>
        <dbReference type="PROSITE" id="PS51296"/>
    </source>
</evidence>
<evidence type="ECO:0000313" key="9">
    <source>
        <dbReference type="EMBL" id="TWR56189.1"/>
    </source>
</evidence>
<evidence type="ECO:0000256" key="5">
    <source>
        <dbReference type="ARBA" id="ARBA00023014"/>
    </source>
</evidence>
<keyword evidence="5" id="KW-0411">Iron-sulfur</keyword>
<evidence type="ECO:0000256" key="6">
    <source>
        <dbReference type="ARBA" id="ARBA00034078"/>
    </source>
</evidence>
<dbReference type="GO" id="GO:0046872">
    <property type="term" value="F:metal ion binding"/>
    <property type="evidence" value="ECO:0007669"/>
    <property type="project" value="UniProtKB-KW"/>
</dbReference>
<dbReference type="PANTHER" id="PTHR21496:SF0">
    <property type="entry name" value="RIESKE DOMAIN-CONTAINING PROTEIN"/>
    <property type="match status" value="1"/>
</dbReference>
<dbReference type="PANTHER" id="PTHR21496">
    <property type="entry name" value="FERREDOXIN-RELATED"/>
    <property type="match status" value="1"/>
</dbReference>
<dbReference type="PROSITE" id="PS51296">
    <property type="entry name" value="RIESKE"/>
    <property type="match status" value="1"/>
</dbReference>
<dbReference type="InterPro" id="IPR017941">
    <property type="entry name" value="Rieske_2Fe-2S"/>
</dbReference>
<keyword evidence="3" id="KW-0058">Aromatic hydrocarbons catabolism</keyword>
<organism evidence="9 10">
    <name type="scientific">Pseudomonas marginalis</name>
    <name type="common">Pseudomonas panacis</name>
    <dbReference type="NCBI Taxonomy" id="298"/>
    <lineage>
        <taxon>Bacteria</taxon>
        <taxon>Pseudomonadati</taxon>
        <taxon>Pseudomonadota</taxon>
        <taxon>Gammaproteobacteria</taxon>
        <taxon>Pseudomonadales</taxon>
        <taxon>Pseudomonadaceae</taxon>
        <taxon>Pseudomonas</taxon>
    </lineage>
</organism>
<keyword evidence="2" id="KW-0479">Metal-binding</keyword>
<dbReference type="SUPFAM" id="SSF50022">
    <property type="entry name" value="ISP domain"/>
    <property type="match status" value="1"/>
</dbReference>
<accession>A0A9X9BPT1</accession>
<keyword evidence="1" id="KW-0001">2Fe-2S</keyword>
<comment type="caution">
    <text evidence="9">The sequence shown here is derived from an EMBL/GenBank/DDBJ whole genome shotgun (WGS) entry which is preliminary data.</text>
</comment>
<evidence type="ECO:0000256" key="3">
    <source>
        <dbReference type="ARBA" id="ARBA00022797"/>
    </source>
</evidence>
<dbReference type="InterPro" id="IPR036922">
    <property type="entry name" value="Rieske_2Fe-2S_sf"/>
</dbReference>
<dbReference type="AlphaFoldDB" id="A0A9X9BPT1"/>
<comment type="similarity">
    <text evidence="7">Belongs to the bacterial ring-hydroxylating dioxygenase ferredoxin component family.</text>
</comment>
<name>A0A9X9BPT1_PSEMA</name>
<gene>
    <name evidence="9" type="ORF">FIV41_20620</name>
</gene>
<evidence type="ECO:0000256" key="7">
    <source>
        <dbReference type="ARBA" id="ARBA00038001"/>
    </source>
</evidence>
<dbReference type="OrthoDB" id="9800167at2"/>
<evidence type="ECO:0000256" key="2">
    <source>
        <dbReference type="ARBA" id="ARBA00022723"/>
    </source>
</evidence>
<dbReference type="Gene3D" id="2.102.10.10">
    <property type="entry name" value="Rieske [2Fe-2S] iron-sulphur domain"/>
    <property type="match status" value="1"/>
</dbReference>
<keyword evidence="4" id="KW-0408">Iron</keyword>
<comment type="cofactor">
    <cofactor evidence="6">
        <name>[2Fe-2S] cluster</name>
        <dbReference type="ChEBI" id="CHEBI:190135"/>
    </cofactor>
</comment>
<dbReference type="EMBL" id="VFEQ01000014">
    <property type="protein sequence ID" value="TWR56189.1"/>
    <property type="molecule type" value="Genomic_DNA"/>
</dbReference>
<sequence>MSDSVIVNHFIDVLALADLPENGQRVVNNGYRRILLCREGEHLFALEDLCPHAYQSLAGGVVRDGVIRCPRHGACFNLSNGLPTNTVSKQPVKVFGVRIRQGRIEVNLG</sequence>
<evidence type="ECO:0000256" key="4">
    <source>
        <dbReference type="ARBA" id="ARBA00023004"/>
    </source>
</evidence>
<evidence type="ECO:0000256" key="1">
    <source>
        <dbReference type="ARBA" id="ARBA00022714"/>
    </source>
</evidence>
<dbReference type="RefSeq" id="WP_074845549.1">
    <property type="nucleotide sequence ID" value="NZ_FNSU01000002.1"/>
</dbReference>
<protein>
    <submittedName>
        <fullName evidence="9">Rieske 2Fe-2S domain-containing protein</fullName>
    </submittedName>
</protein>
<evidence type="ECO:0000313" key="10">
    <source>
        <dbReference type="Proteomes" id="UP000316123"/>
    </source>
</evidence>